<sequence>RVMKWMEGAKEGIVVAGGQGKGNNLTQLSSPYGVIVDQFDTVYIVDCGNHQIVRWPNGATEGNIVVGGNGCGDKTNQLNYPVGFSFDQFGNLYVSDNGNHRIKKFNILSSTCQ</sequence>
<reference evidence="3" key="1">
    <citation type="submission" date="2021-02" db="EMBL/GenBank/DDBJ databases">
        <authorList>
            <person name="Nowell W R."/>
        </authorList>
    </citation>
    <scope>NUCLEOTIDE SEQUENCE</scope>
</reference>
<dbReference type="InterPro" id="IPR011042">
    <property type="entry name" value="6-blade_b-propeller_TolB-like"/>
</dbReference>
<proteinExistence type="predicted"/>
<evidence type="ECO:0000256" key="1">
    <source>
        <dbReference type="ARBA" id="ARBA00022737"/>
    </source>
</evidence>
<feature type="non-terminal residue" evidence="3">
    <location>
        <position position="1"/>
    </location>
</feature>
<comment type="caution">
    <text evidence="3">The sequence shown here is derived from an EMBL/GenBank/DDBJ whole genome shotgun (WGS) entry which is preliminary data.</text>
</comment>
<dbReference type="InterPro" id="IPR001258">
    <property type="entry name" value="NHL_repeat"/>
</dbReference>
<dbReference type="Pfam" id="PF01436">
    <property type="entry name" value="NHL"/>
    <property type="match status" value="1"/>
</dbReference>
<organism evidence="3 4">
    <name type="scientific">Adineta steineri</name>
    <dbReference type="NCBI Taxonomy" id="433720"/>
    <lineage>
        <taxon>Eukaryota</taxon>
        <taxon>Metazoa</taxon>
        <taxon>Spiralia</taxon>
        <taxon>Gnathifera</taxon>
        <taxon>Rotifera</taxon>
        <taxon>Eurotatoria</taxon>
        <taxon>Bdelloidea</taxon>
        <taxon>Adinetida</taxon>
        <taxon>Adinetidae</taxon>
        <taxon>Adineta</taxon>
    </lineage>
</organism>
<evidence type="ECO:0000313" key="4">
    <source>
        <dbReference type="Proteomes" id="UP000663844"/>
    </source>
</evidence>
<accession>A0A820J7M6</accession>
<feature type="repeat" description="NHL" evidence="2">
    <location>
        <begin position="71"/>
        <end position="108"/>
    </location>
</feature>
<evidence type="ECO:0000256" key="2">
    <source>
        <dbReference type="PROSITE-ProRule" id="PRU00504"/>
    </source>
</evidence>
<dbReference type="Proteomes" id="UP000663844">
    <property type="component" value="Unassembled WGS sequence"/>
</dbReference>
<gene>
    <name evidence="3" type="ORF">OXD698_LOCUS47191</name>
</gene>
<keyword evidence="1" id="KW-0677">Repeat</keyword>
<name>A0A820J7M6_9BILA</name>
<dbReference type="SUPFAM" id="SSF101898">
    <property type="entry name" value="NHL repeat"/>
    <property type="match status" value="1"/>
</dbReference>
<dbReference type="Gene3D" id="2.120.10.30">
    <property type="entry name" value="TolB, C-terminal domain"/>
    <property type="match status" value="1"/>
</dbReference>
<dbReference type="AlphaFoldDB" id="A0A820J7M6"/>
<protein>
    <submittedName>
        <fullName evidence="3">Uncharacterized protein</fullName>
    </submittedName>
</protein>
<evidence type="ECO:0000313" key="3">
    <source>
        <dbReference type="EMBL" id="CAF4321325.1"/>
    </source>
</evidence>
<dbReference type="PROSITE" id="PS51125">
    <property type="entry name" value="NHL"/>
    <property type="match status" value="1"/>
</dbReference>
<dbReference type="EMBL" id="CAJOAZ010017985">
    <property type="protein sequence ID" value="CAF4321325.1"/>
    <property type="molecule type" value="Genomic_DNA"/>
</dbReference>